<accession>B7K7C9</accession>
<dbReference type="eggNOG" id="COG1216">
    <property type="taxonomic scope" value="Bacteria"/>
</dbReference>
<dbReference type="AlphaFoldDB" id="B7K7C9"/>
<sequence>MIIVHRKSNLFAKSQHLNHYQTRLLQIQHQLETKHCIQFQEYHSDKKLHHEPSLIKIIKLLTPTRLLKICYWTITLQLNKRLQRRNLARLIMESGLFDTGYYWQQNPEIQKAGLDPLGHYLDHGGLEGRKPNPLFDSSYYLQQYSDVAESGVNPLAHYLLSGAREGRKPNPLFDSSYYLQQYPDVAESGVNPLAHYLLSGAREGRKPNPLFDSSYYLQQYPDVAESGVNPLADYLDYGAREGRKPNPLFDSSYYLQQYPDVVESGVNPLADYLDYGAREGRKPNPLFDSSYYLLQYPNVAEMGINPLAHYLLSGAREGRKPNPLFDSSYYLLQYSDVAESGVNPLAHYLLSGAREGRKPNPLFDSSYYLQQYPDVVESGVNPLADYLDYGAREGRKPNSLFNSSYYLQQYPDVVESGVNPLAHYLDYGALEGRKPNPWFDSGYYLQQYPDVGEMGINPLAHYLDYGAYEGRLAWPLPTIKAIMQESKQLSSQTQKLIDQTLNKPLVFSTYSSIPKIGIYCSSLGNYFMAEMADLVAAAFEKIGLKAIRLSEFDVFQQELDYEILMAPQEFFYLGEGQALAQHPTWFSKLAIINVDQPHSTFFAKSFHFLRQARLILDINYKSADFLQSLGFPAYFFPLGYLKNYLPFQFSQTQPDLLSLKAISKQTWTSVSHLNNSFKNRPIDILFIGTLSEKRELFFATSAKWLSQYRCFLHIPPLQGTFIQGKGNALTTEAAIGLSQRSKILLNIHRDELPYFEWHRLVLHGLWQQTLVLTEPCNAIPGIVPGEHYLECEAKQMPEMVEWLLKTEEGQMLAEKVRLAGYNVLTNLFNLENIALNILAMLTEKAQQNN</sequence>
<name>B7K7C9_GLOC7</name>
<dbReference type="STRING" id="65393.PCC7424_1250"/>
<dbReference type="HOGENOM" id="CLU_370404_0_0_3"/>
<dbReference type="EMBL" id="CP001291">
    <property type="protein sequence ID" value="ACK69697.1"/>
    <property type="molecule type" value="Genomic_DNA"/>
</dbReference>
<reference evidence="2" key="1">
    <citation type="journal article" date="2011" name="MBio">
        <title>Novel metabolic attributes of the genus Cyanothece, comprising a group of unicellular nitrogen-fixing Cyanobacteria.</title>
        <authorList>
            <person name="Bandyopadhyay A."/>
            <person name="Elvitigala T."/>
            <person name="Welsh E."/>
            <person name="Stockel J."/>
            <person name="Liberton M."/>
            <person name="Min H."/>
            <person name="Sherman L.A."/>
            <person name="Pakrasi H.B."/>
        </authorList>
    </citation>
    <scope>NUCLEOTIDE SEQUENCE [LARGE SCALE GENOMIC DNA]</scope>
    <source>
        <strain evidence="2">PCC 7424</strain>
    </source>
</reference>
<gene>
    <name evidence="1" type="ordered locus">PCC7424_1250</name>
</gene>
<proteinExistence type="predicted"/>
<organism evidence="1 2">
    <name type="scientific">Gloeothece citriformis (strain PCC 7424)</name>
    <name type="common">Cyanothece sp. (strain PCC 7424)</name>
    <dbReference type="NCBI Taxonomy" id="65393"/>
    <lineage>
        <taxon>Bacteria</taxon>
        <taxon>Bacillati</taxon>
        <taxon>Cyanobacteriota</taxon>
        <taxon>Cyanophyceae</taxon>
        <taxon>Oscillatoriophycideae</taxon>
        <taxon>Chroococcales</taxon>
        <taxon>Aphanothecaceae</taxon>
        <taxon>Gloeothece</taxon>
        <taxon>Gloeothece citriformis</taxon>
    </lineage>
</organism>
<keyword evidence="2" id="KW-1185">Reference proteome</keyword>
<dbReference type="KEGG" id="cyc:PCC7424_1250"/>
<protein>
    <submittedName>
        <fullName evidence="1">Uncharacterized protein</fullName>
    </submittedName>
</protein>
<dbReference type="RefSeq" id="WP_012598643.1">
    <property type="nucleotide sequence ID" value="NC_011729.1"/>
</dbReference>
<dbReference type="Proteomes" id="UP000002384">
    <property type="component" value="Chromosome"/>
</dbReference>
<evidence type="ECO:0000313" key="2">
    <source>
        <dbReference type="Proteomes" id="UP000002384"/>
    </source>
</evidence>
<evidence type="ECO:0000313" key="1">
    <source>
        <dbReference type="EMBL" id="ACK69697.1"/>
    </source>
</evidence>
<dbReference type="eggNOG" id="COG0438">
    <property type="taxonomic scope" value="Bacteria"/>
</dbReference>